<evidence type="ECO:0000313" key="3">
    <source>
        <dbReference type="Proteomes" id="UP000248614"/>
    </source>
</evidence>
<dbReference type="Pfam" id="PF01183">
    <property type="entry name" value="Glyco_hydro_25"/>
    <property type="match status" value="1"/>
</dbReference>
<dbReference type="PROSITE" id="PS51904">
    <property type="entry name" value="GLYCOSYL_HYDROL_F25_2"/>
    <property type="match status" value="1"/>
</dbReference>
<dbReference type="GO" id="GO:0016998">
    <property type="term" value="P:cell wall macromolecule catabolic process"/>
    <property type="evidence" value="ECO:0007669"/>
    <property type="project" value="InterPro"/>
</dbReference>
<reference evidence="2 3" key="1">
    <citation type="submission" date="2017-08" db="EMBL/GenBank/DDBJ databases">
        <title>Infants hospitalized years apart are colonized by the same room-sourced microbial strains.</title>
        <authorList>
            <person name="Brooks B."/>
            <person name="Olm M.R."/>
            <person name="Firek B.A."/>
            <person name="Baker R."/>
            <person name="Thomas B.C."/>
            <person name="Morowitz M.J."/>
            <person name="Banfield J.F."/>
        </authorList>
    </citation>
    <scope>NUCLEOTIDE SEQUENCE [LARGE SCALE GENOMIC DNA]</scope>
    <source>
        <strain evidence="2">S2_018_000_R3_110</strain>
    </source>
</reference>
<dbReference type="Proteomes" id="UP000248614">
    <property type="component" value="Unassembled WGS sequence"/>
</dbReference>
<dbReference type="InterPro" id="IPR017853">
    <property type="entry name" value="GH"/>
</dbReference>
<comment type="similarity">
    <text evidence="1">Belongs to the glycosyl hydrolase 25 family.</text>
</comment>
<dbReference type="GO" id="GO:0003796">
    <property type="term" value="F:lysozyme activity"/>
    <property type="evidence" value="ECO:0007669"/>
    <property type="project" value="InterPro"/>
</dbReference>
<dbReference type="SUPFAM" id="SSF51445">
    <property type="entry name" value="(Trans)glycosidases"/>
    <property type="match status" value="1"/>
</dbReference>
<protein>
    <submittedName>
        <fullName evidence="2">Glycosyl hydrolase</fullName>
    </submittedName>
</protein>
<name>A0A2W4ZBS7_9SPHN</name>
<proteinExistence type="inferred from homology"/>
<dbReference type="Gene3D" id="3.20.20.80">
    <property type="entry name" value="Glycosidases"/>
    <property type="match status" value="1"/>
</dbReference>
<evidence type="ECO:0000313" key="2">
    <source>
        <dbReference type="EMBL" id="PZO78022.1"/>
    </source>
</evidence>
<gene>
    <name evidence="2" type="ORF">DI632_07675</name>
</gene>
<comment type="caution">
    <text evidence="2">The sequence shown here is derived from an EMBL/GenBank/DDBJ whole genome shotgun (WGS) entry which is preliminary data.</text>
</comment>
<evidence type="ECO:0000256" key="1">
    <source>
        <dbReference type="ARBA" id="ARBA00010646"/>
    </source>
</evidence>
<dbReference type="AlphaFoldDB" id="A0A2W4ZBS7"/>
<sequence>MMRSRLILGAGVVLAIAAVVAWRWSLGWHPSPTRFPVQGLTVAAADGPVDWPMVRARGADFAFITASDGTARDPAFEANWNGAHAAGLRHGALHVFSLCEPTADQVTAYLTTVPRAADALPAALALDFTPGCDARPTRAQVLTAIRGFLAPAEYHDGRTMMLRISPAFEDEYRVSEAIVRPLWATRRFFEPDYLARPWRLWQSNPTRRIEGVADSVAWSVAAQ</sequence>
<dbReference type="InterPro" id="IPR002053">
    <property type="entry name" value="Glyco_hydro_25"/>
</dbReference>
<organism evidence="2 3">
    <name type="scientific">Sphingomonas hengshuiensis</name>
    <dbReference type="NCBI Taxonomy" id="1609977"/>
    <lineage>
        <taxon>Bacteria</taxon>
        <taxon>Pseudomonadati</taxon>
        <taxon>Pseudomonadota</taxon>
        <taxon>Alphaproteobacteria</taxon>
        <taxon>Sphingomonadales</taxon>
        <taxon>Sphingomonadaceae</taxon>
        <taxon>Sphingomonas</taxon>
    </lineage>
</organism>
<dbReference type="GO" id="GO:0009253">
    <property type="term" value="P:peptidoglycan catabolic process"/>
    <property type="evidence" value="ECO:0007669"/>
    <property type="project" value="InterPro"/>
</dbReference>
<dbReference type="EMBL" id="QFNF01000015">
    <property type="protein sequence ID" value="PZO78022.1"/>
    <property type="molecule type" value="Genomic_DNA"/>
</dbReference>
<keyword evidence="2" id="KW-0378">Hydrolase</keyword>
<accession>A0A2W4ZBS7</accession>